<name>A0A1V9Y4J8_ACHHY</name>
<evidence type="ECO:0000313" key="4">
    <source>
        <dbReference type="EMBL" id="OQR80634.1"/>
    </source>
</evidence>
<feature type="signal peptide" evidence="3">
    <location>
        <begin position="1"/>
        <end position="16"/>
    </location>
</feature>
<dbReference type="EMBL" id="JNBR01002903">
    <property type="protein sequence ID" value="OQR80634.1"/>
    <property type="molecule type" value="Genomic_DNA"/>
</dbReference>
<sequence length="429" mass="45608">MGRIAACLALLAGVRAACPYEGLGEDILVADATCGKTIKICGVNSTCDVTNTGINYSIPVYSGWPAIGSMQFYPNNNLTIMDSPQVTIAHMSLPKNLNYLIFQNISKIDLGNTAETQWNSLHTLEFDSCPVVFPNTIKWPLELYTIILKANAMSNIPSNLPPTLTELGIQGNTLQDLVYLPKQLTLLNLDSNLLKTVANEDWTWLTFLRLSNNEKLTSISNIKLSSNLTYFDISNCSALNNITVDASTFAALNNLTLYTGNEDENDDYVGYVVNKAIETDAAACGAIGGTVQSLWKATSKFPVTVCVTAPPKPTAASSSSSTGLIIGIVCGVLVVVGVAVFFVLRHRKKKQSQPAYFQYDLPTHTNGTGGYPTNNGTGGYPTNNGTNGTGTYKIGTNGTGGPTAGTNGSAGSRGALQYADADVLLDVTP</sequence>
<evidence type="ECO:0000256" key="3">
    <source>
        <dbReference type="SAM" id="SignalP"/>
    </source>
</evidence>
<proteinExistence type="predicted"/>
<dbReference type="STRING" id="1202772.A0A1V9Y4J8"/>
<dbReference type="Proteomes" id="UP000243579">
    <property type="component" value="Unassembled WGS sequence"/>
</dbReference>
<evidence type="ECO:0008006" key="6">
    <source>
        <dbReference type="Google" id="ProtNLM"/>
    </source>
</evidence>
<reference evidence="4 5" key="1">
    <citation type="journal article" date="2014" name="Genome Biol. Evol.">
        <title>The secreted proteins of Achlya hypogyna and Thraustotheca clavata identify the ancestral oomycete secretome and reveal gene acquisitions by horizontal gene transfer.</title>
        <authorList>
            <person name="Misner I."/>
            <person name="Blouin N."/>
            <person name="Leonard G."/>
            <person name="Richards T.A."/>
            <person name="Lane C.E."/>
        </authorList>
    </citation>
    <scope>NUCLEOTIDE SEQUENCE [LARGE SCALE GENOMIC DNA]</scope>
    <source>
        <strain evidence="4 5">ATCC 48635</strain>
    </source>
</reference>
<keyword evidence="5" id="KW-1185">Reference proteome</keyword>
<dbReference type="Gene3D" id="3.80.10.10">
    <property type="entry name" value="Ribonuclease Inhibitor"/>
    <property type="match status" value="1"/>
</dbReference>
<comment type="caution">
    <text evidence="4">The sequence shown here is derived from an EMBL/GenBank/DDBJ whole genome shotgun (WGS) entry which is preliminary data.</text>
</comment>
<keyword evidence="2" id="KW-0812">Transmembrane</keyword>
<protein>
    <recommendedName>
        <fullName evidence="6">Secreted protein</fullName>
    </recommendedName>
</protein>
<evidence type="ECO:0000313" key="5">
    <source>
        <dbReference type="Proteomes" id="UP000243579"/>
    </source>
</evidence>
<feature type="transmembrane region" description="Helical" evidence="2">
    <location>
        <begin position="323"/>
        <end position="344"/>
    </location>
</feature>
<accession>A0A1V9Y4J8</accession>
<keyword evidence="3" id="KW-0732">Signal</keyword>
<dbReference type="OrthoDB" id="10595129at2759"/>
<keyword evidence="2" id="KW-0472">Membrane</keyword>
<gene>
    <name evidence="4" type="ORF">ACHHYP_17400</name>
</gene>
<evidence type="ECO:0000256" key="1">
    <source>
        <dbReference type="SAM" id="MobiDB-lite"/>
    </source>
</evidence>
<evidence type="ECO:0000256" key="2">
    <source>
        <dbReference type="SAM" id="Phobius"/>
    </source>
</evidence>
<organism evidence="4 5">
    <name type="scientific">Achlya hypogyna</name>
    <name type="common">Oomycete</name>
    <name type="synonym">Protoachlya hypogyna</name>
    <dbReference type="NCBI Taxonomy" id="1202772"/>
    <lineage>
        <taxon>Eukaryota</taxon>
        <taxon>Sar</taxon>
        <taxon>Stramenopiles</taxon>
        <taxon>Oomycota</taxon>
        <taxon>Saprolegniomycetes</taxon>
        <taxon>Saprolegniales</taxon>
        <taxon>Achlyaceae</taxon>
        <taxon>Achlya</taxon>
    </lineage>
</organism>
<dbReference type="AlphaFoldDB" id="A0A1V9Y4J8"/>
<keyword evidence="2" id="KW-1133">Transmembrane helix</keyword>
<feature type="chain" id="PRO_5013139507" description="Secreted protein" evidence="3">
    <location>
        <begin position="17"/>
        <end position="429"/>
    </location>
</feature>
<dbReference type="InterPro" id="IPR032675">
    <property type="entry name" value="LRR_dom_sf"/>
</dbReference>
<feature type="region of interest" description="Disordered" evidence="1">
    <location>
        <begin position="391"/>
        <end position="411"/>
    </location>
</feature>
<feature type="non-terminal residue" evidence="4">
    <location>
        <position position="429"/>
    </location>
</feature>
<dbReference type="SUPFAM" id="SSF52058">
    <property type="entry name" value="L domain-like"/>
    <property type="match status" value="1"/>
</dbReference>